<sequence length="86" mass="9832">MQGKWCLGRSSTHIYSITENPLRTRISHDCADMKCLQAKVDLERRLDIQIAPASGFLFATMLCEICQLVESTVAGYRCKKTYLRVF</sequence>
<proteinExistence type="predicted"/>
<evidence type="ECO:0000313" key="1">
    <source>
        <dbReference type="EMBL" id="KIK43305.1"/>
    </source>
</evidence>
<name>A0A0D0A066_9AGAM</name>
<reference evidence="2" key="2">
    <citation type="submission" date="2015-01" db="EMBL/GenBank/DDBJ databases">
        <title>Evolutionary Origins and Diversification of the Mycorrhizal Mutualists.</title>
        <authorList>
            <consortium name="DOE Joint Genome Institute"/>
            <consortium name="Mycorrhizal Genomics Consortium"/>
            <person name="Kohler A."/>
            <person name="Kuo A."/>
            <person name="Nagy L.G."/>
            <person name="Floudas D."/>
            <person name="Copeland A."/>
            <person name="Barry K.W."/>
            <person name="Cichocki N."/>
            <person name="Veneault-Fourrey C."/>
            <person name="LaButti K."/>
            <person name="Lindquist E.A."/>
            <person name="Lipzen A."/>
            <person name="Lundell T."/>
            <person name="Morin E."/>
            <person name="Murat C."/>
            <person name="Riley R."/>
            <person name="Ohm R."/>
            <person name="Sun H."/>
            <person name="Tunlid A."/>
            <person name="Henrissat B."/>
            <person name="Grigoriev I.V."/>
            <person name="Hibbett D.S."/>
            <person name="Martin F."/>
        </authorList>
    </citation>
    <scope>NUCLEOTIDE SEQUENCE [LARGE SCALE GENOMIC DNA]</scope>
    <source>
        <strain evidence="2">UH-Slu-Lm8-n1</strain>
    </source>
</reference>
<dbReference type="Proteomes" id="UP000054485">
    <property type="component" value="Unassembled WGS sequence"/>
</dbReference>
<keyword evidence="2" id="KW-1185">Reference proteome</keyword>
<dbReference type="AlphaFoldDB" id="A0A0D0A066"/>
<organism evidence="1 2">
    <name type="scientific">Suillus luteus UH-Slu-Lm8-n1</name>
    <dbReference type="NCBI Taxonomy" id="930992"/>
    <lineage>
        <taxon>Eukaryota</taxon>
        <taxon>Fungi</taxon>
        <taxon>Dikarya</taxon>
        <taxon>Basidiomycota</taxon>
        <taxon>Agaricomycotina</taxon>
        <taxon>Agaricomycetes</taxon>
        <taxon>Agaricomycetidae</taxon>
        <taxon>Boletales</taxon>
        <taxon>Suillineae</taxon>
        <taxon>Suillaceae</taxon>
        <taxon>Suillus</taxon>
    </lineage>
</organism>
<evidence type="ECO:0000313" key="2">
    <source>
        <dbReference type="Proteomes" id="UP000054485"/>
    </source>
</evidence>
<dbReference type="EMBL" id="KN835216">
    <property type="protein sequence ID" value="KIK43305.1"/>
    <property type="molecule type" value="Genomic_DNA"/>
</dbReference>
<dbReference type="HOGENOM" id="CLU_2499394_0_0_1"/>
<gene>
    <name evidence="1" type="ORF">CY34DRAFT_719700</name>
</gene>
<dbReference type="InParanoid" id="A0A0D0A066"/>
<protein>
    <submittedName>
        <fullName evidence="1">Uncharacterized protein</fullName>
    </submittedName>
</protein>
<accession>A0A0D0A066</accession>
<reference evidence="1 2" key="1">
    <citation type="submission" date="2014-04" db="EMBL/GenBank/DDBJ databases">
        <authorList>
            <consortium name="DOE Joint Genome Institute"/>
            <person name="Kuo A."/>
            <person name="Ruytinx J."/>
            <person name="Rineau F."/>
            <person name="Colpaert J."/>
            <person name="Kohler A."/>
            <person name="Nagy L.G."/>
            <person name="Floudas D."/>
            <person name="Copeland A."/>
            <person name="Barry K.W."/>
            <person name="Cichocki N."/>
            <person name="Veneault-Fourrey C."/>
            <person name="LaButti K."/>
            <person name="Lindquist E.A."/>
            <person name="Lipzen A."/>
            <person name="Lundell T."/>
            <person name="Morin E."/>
            <person name="Murat C."/>
            <person name="Sun H."/>
            <person name="Tunlid A."/>
            <person name="Henrissat B."/>
            <person name="Grigoriev I.V."/>
            <person name="Hibbett D.S."/>
            <person name="Martin F."/>
            <person name="Nordberg H.P."/>
            <person name="Cantor M.N."/>
            <person name="Hua S.X."/>
        </authorList>
    </citation>
    <scope>NUCLEOTIDE SEQUENCE [LARGE SCALE GENOMIC DNA]</scope>
    <source>
        <strain evidence="1 2">UH-Slu-Lm8-n1</strain>
    </source>
</reference>